<evidence type="ECO:0000313" key="1">
    <source>
        <dbReference type="EMBL" id="KWZ83446.1"/>
    </source>
</evidence>
<dbReference type="Proteomes" id="UP000070376">
    <property type="component" value="Unassembled WGS sequence"/>
</dbReference>
<reference evidence="2" key="1">
    <citation type="submission" date="2016-01" db="EMBL/GenBank/DDBJ databases">
        <authorList>
            <person name="Mitreva M."/>
            <person name="Pepin K.H."/>
            <person name="Mihindukulasuriya K.A."/>
            <person name="Fulton R."/>
            <person name="Fronick C."/>
            <person name="O'Laughlin M."/>
            <person name="Miner T."/>
            <person name="Herter B."/>
            <person name="Rosa B.A."/>
            <person name="Cordes M."/>
            <person name="Tomlinson C."/>
            <person name="Wollam A."/>
            <person name="Palsikar V.B."/>
            <person name="Mardis E.R."/>
            <person name="Wilson R.K."/>
        </authorList>
    </citation>
    <scope>NUCLEOTIDE SEQUENCE [LARGE SCALE GENOMIC DNA]</scope>
    <source>
        <strain evidence="2">GED7749B</strain>
    </source>
</reference>
<organism evidence="1 2">
    <name type="scientific">Heyndrickxia coagulans</name>
    <name type="common">Weizmannia coagulans</name>
    <dbReference type="NCBI Taxonomy" id="1398"/>
    <lineage>
        <taxon>Bacteria</taxon>
        <taxon>Bacillati</taxon>
        <taxon>Bacillota</taxon>
        <taxon>Bacilli</taxon>
        <taxon>Bacillales</taxon>
        <taxon>Bacillaceae</taxon>
        <taxon>Heyndrickxia</taxon>
    </lineage>
</organism>
<dbReference type="AlphaFoldDB" id="A0A133KV83"/>
<name>A0A133KV83_HEYCO</name>
<gene>
    <name evidence="1" type="ORF">HMPREF3213_01222</name>
</gene>
<sequence length="47" mass="5350">MYPIYQQAPSQNIKESIFENAILSSLYAESASKCNFFPGFFIKPICL</sequence>
<proteinExistence type="predicted"/>
<dbReference type="PATRIC" id="fig|1398.22.peg.1240"/>
<protein>
    <submittedName>
        <fullName evidence="1">Uncharacterized protein</fullName>
    </submittedName>
</protein>
<evidence type="ECO:0000313" key="2">
    <source>
        <dbReference type="Proteomes" id="UP000070376"/>
    </source>
</evidence>
<accession>A0A133KV83</accession>
<dbReference type="EMBL" id="LRPN01000037">
    <property type="protein sequence ID" value="KWZ83446.1"/>
    <property type="molecule type" value="Genomic_DNA"/>
</dbReference>
<comment type="caution">
    <text evidence="1">The sequence shown here is derived from an EMBL/GenBank/DDBJ whole genome shotgun (WGS) entry which is preliminary data.</text>
</comment>